<name>A0AAV4B6F2_9GAST</name>
<dbReference type="Proteomes" id="UP000735302">
    <property type="component" value="Unassembled WGS sequence"/>
</dbReference>
<sequence>MRQSSRSSLNGCSRQLVRFPLECTMPKKKKRLKPFNLVHEMLLQGMVRQKASCATYVVSSSWIAPTEYLLLHQCAATTAGQFSNQWYW</sequence>
<organism evidence="1 2">
    <name type="scientific">Plakobranchus ocellatus</name>
    <dbReference type="NCBI Taxonomy" id="259542"/>
    <lineage>
        <taxon>Eukaryota</taxon>
        <taxon>Metazoa</taxon>
        <taxon>Spiralia</taxon>
        <taxon>Lophotrochozoa</taxon>
        <taxon>Mollusca</taxon>
        <taxon>Gastropoda</taxon>
        <taxon>Heterobranchia</taxon>
        <taxon>Euthyneura</taxon>
        <taxon>Panpulmonata</taxon>
        <taxon>Sacoglossa</taxon>
        <taxon>Placobranchoidea</taxon>
        <taxon>Plakobranchidae</taxon>
        <taxon>Plakobranchus</taxon>
    </lineage>
</organism>
<comment type="caution">
    <text evidence="1">The sequence shown here is derived from an EMBL/GenBank/DDBJ whole genome shotgun (WGS) entry which is preliminary data.</text>
</comment>
<dbReference type="EMBL" id="BLXT01004603">
    <property type="protein sequence ID" value="GFO15097.1"/>
    <property type="molecule type" value="Genomic_DNA"/>
</dbReference>
<keyword evidence="2" id="KW-1185">Reference proteome</keyword>
<protein>
    <submittedName>
        <fullName evidence="1">Uncharacterized protein</fullName>
    </submittedName>
</protein>
<reference evidence="1 2" key="1">
    <citation type="journal article" date="2021" name="Elife">
        <title>Chloroplast acquisition without the gene transfer in kleptoplastic sea slugs, Plakobranchus ocellatus.</title>
        <authorList>
            <person name="Maeda T."/>
            <person name="Takahashi S."/>
            <person name="Yoshida T."/>
            <person name="Shimamura S."/>
            <person name="Takaki Y."/>
            <person name="Nagai Y."/>
            <person name="Toyoda A."/>
            <person name="Suzuki Y."/>
            <person name="Arimoto A."/>
            <person name="Ishii H."/>
            <person name="Satoh N."/>
            <person name="Nishiyama T."/>
            <person name="Hasebe M."/>
            <person name="Maruyama T."/>
            <person name="Minagawa J."/>
            <person name="Obokata J."/>
            <person name="Shigenobu S."/>
        </authorList>
    </citation>
    <scope>NUCLEOTIDE SEQUENCE [LARGE SCALE GENOMIC DNA]</scope>
</reference>
<evidence type="ECO:0000313" key="1">
    <source>
        <dbReference type="EMBL" id="GFO15097.1"/>
    </source>
</evidence>
<dbReference type="AlphaFoldDB" id="A0AAV4B6F2"/>
<accession>A0AAV4B6F2</accession>
<evidence type="ECO:0000313" key="2">
    <source>
        <dbReference type="Proteomes" id="UP000735302"/>
    </source>
</evidence>
<proteinExistence type="predicted"/>
<gene>
    <name evidence="1" type="ORF">PoB_004160200</name>
</gene>